<evidence type="ECO:0000313" key="1">
    <source>
        <dbReference type="EMBL" id="MDA6068965.1"/>
    </source>
</evidence>
<keyword evidence="2" id="KW-1185">Reference proteome</keyword>
<proteinExistence type="predicted"/>
<organism evidence="1 2">
    <name type="scientific">Flavobacterium azizsancarii</name>
    <dbReference type="NCBI Taxonomy" id="2961580"/>
    <lineage>
        <taxon>Bacteria</taxon>
        <taxon>Pseudomonadati</taxon>
        <taxon>Bacteroidota</taxon>
        <taxon>Flavobacteriia</taxon>
        <taxon>Flavobacteriales</taxon>
        <taxon>Flavobacteriaceae</taxon>
        <taxon>Flavobacterium</taxon>
    </lineage>
</organism>
<name>A0ABT4WA12_9FLAO</name>
<dbReference type="Proteomes" id="UP001212170">
    <property type="component" value="Unassembled WGS sequence"/>
</dbReference>
<accession>A0ABT4WA12</accession>
<dbReference type="RefSeq" id="WP_271334799.1">
    <property type="nucleotide sequence ID" value="NZ_JAMZNK010000005.1"/>
</dbReference>
<reference evidence="1 2" key="1">
    <citation type="journal article" date="2023" name="Chemosphere">
        <title>Whole genome analysis of Flavobacterium aziz-sancarii sp. nov., isolated from Ardley Island (Antarctica), revealed a rich resistome and bioremediation potential.</title>
        <authorList>
            <person name="Otur C."/>
            <person name="Okay S."/>
            <person name="Kurt-Kizildogan A."/>
        </authorList>
    </citation>
    <scope>NUCLEOTIDE SEQUENCE [LARGE SCALE GENOMIC DNA]</scope>
    <source>
        <strain evidence="1 2">AC</strain>
    </source>
</reference>
<dbReference type="EMBL" id="JAMZNK010000005">
    <property type="protein sequence ID" value="MDA6068965.1"/>
    <property type="molecule type" value="Genomic_DNA"/>
</dbReference>
<gene>
    <name evidence="1" type="ORF">NJT12_04950</name>
</gene>
<comment type="caution">
    <text evidence="1">The sequence shown here is derived from an EMBL/GenBank/DDBJ whole genome shotgun (WGS) entry which is preliminary data.</text>
</comment>
<evidence type="ECO:0000313" key="2">
    <source>
        <dbReference type="Proteomes" id="UP001212170"/>
    </source>
</evidence>
<protein>
    <submittedName>
        <fullName evidence="1">Uncharacterized protein</fullName>
    </submittedName>
</protein>
<sequence length="326" mass="37848">MAVKLNEILLTNSPYFLTYNNTASAFDYVVLRLIQTLPNGSRAVLESNDTMKLVAYKVNQSDDFVKIDISDYIKRYLNPMPDYSFFYSSTPKFSNEIIYWTFCFDAYKIDNPTRAERIYGNNRGATLGYGLYKEGVNPSLQSTSIIDNSNRFSNTKFRTFNLNLSLNPTLLDGGLVRSLTTDYMPVCTGKYNGKQILFLNRAGVYDSFIFPKSHNRSLKTRSENYYKMQDSSNFNPNYHNKVDINKNALIEWSFSTDLLDNYNVKVLEELIVSERYFLVDYEKEAFIPLLLSSTDFDQKTRINDRSKMNYTLNFEEASDYKNNVKI</sequence>